<dbReference type="AlphaFoldDB" id="A0A1Q5PYW1"/>
<dbReference type="OrthoDB" id="4322031at2"/>
<dbReference type="RefSeq" id="WP_073822591.1">
    <property type="nucleotide sequence ID" value="NZ_JAUNKL010000020.1"/>
</dbReference>
<dbReference type="CDD" id="cd04301">
    <property type="entry name" value="NAT_SF"/>
    <property type="match status" value="1"/>
</dbReference>
<dbReference type="SUPFAM" id="SSF55729">
    <property type="entry name" value="Acyl-CoA N-acyltransferases (Nat)"/>
    <property type="match status" value="1"/>
</dbReference>
<sequence length="156" mass="16400">MDLTLSALTAADAGELLTIRRAAYVSEAQRLKDPYIPELTQSLEEIVADLETDGVVTIGARATGRLVGSIRVAIDATRATISHLAVVPDRRSEGIGQQLLLAILDYLPPTVGEVAIQTGRDALAAADLVGQSGSIGSLARAYLARIQPALDARGQR</sequence>
<dbReference type="PROSITE" id="PS51186">
    <property type="entry name" value="GNAT"/>
    <property type="match status" value="1"/>
</dbReference>
<dbReference type="Gene3D" id="3.40.630.30">
    <property type="match status" value="1"/>
</dbReference>
<evidence type="ECO:0000313" key="3">
    <source>
        <dbReference type="Proteomes" id="UP000185612"/>
    </source>
</evidence>
<dbReference type="STRING" id="52770.BSZ40_01625"/>
<evidence type="ECO:0000313" key="2">
    <source>
        <dbReference type="EMBL" id="OKL52818.1"/>
    </source>
</evidence>
<comment type="caution">
    <text evidence="2">The sequence shown here is derived from an EMBL/GenBank/DDBJ whole genome shotgun (WGS) entry which is preliminary data.</text>
</comment>
<organism evidence="2 3">
    <name type="scientific">Buchananella hordeovulneris</name>
    <dbReference type="NCBI Taxonomy" id="52770"/>
    <lineage>
        <taxon>Bacteria</taxon>
        <taxon>Bacillati</taxon>
        <taxon>Actinomycetota</taxon>
        <taxon>Actinomycetes</taxon>
        <taxon>Actinomycetales</taxon>
        <taxon>Actinomycetaceae</taxon>
        <taxon>Buchananella</taxon>
    </lineage>
</organism>
<dbReference type="InterPro" id="IPR000182">
    <property type="entry name" value="GNAT_dom"/>
</dbReference>
<reference evidence="3" key="1">
    <citation type="submission" date="2016-12" db="EMBL/GenBank/DDBJ databases">
        <authorList>
            <person name="Meng X."/>
        </authorList>
    </citation>
    <scope>NUCLEOTIDE SEQUENCE [LARGE SCALE GENOMIC DNA]</scope>
    <source>
        <strain evidence="3">DSM 20732</strain>
    </source>
</reference>
<dbReference type="Proteomes" id="UP000185612">
    <property type="component" value="Unassembled WGS sequence"/>
</dbReference>
<accession>A0A1Q5PYW1</accession>
<evidence type="ECO:0000259" key="1">
    <source>
        <dbReference type="PROSITE" id="PS51186"/>
    </source>
</evidence>
<proteinExistence type="predicted"/>
<feature type="domain" description="N-acetyltransferase" evidence="1">
    <location>
        <begin position="3"/>
        <end position="156"/>
    </location>
</feature>
<dbReference type="InterPro" id="IPR016181">
    <property type="entry name" value="Acyl_CoA_acyltransferase"/>
</dbReference>
<name>A0A1Q5PYW1_9ACTO</name>
<dbReference type="Pfam" id="PF00583">
    <property type="entry name" value="Acetyltransf_1"/>
    <property type="match status" value="1"/>
</dbReference>
<keyword evidence="3" id="KW-1185">Reference proteome</keyword>
<dbReference type="GO" id="GO:0016747">
    <property type="term" value="F:acyltransferase activity, transferring groups other than amino-acyl groups"/>
    <property type="evidence" value="ECO:0007669"/>
    <property type="project" value="InterPro"/>
</dbReference>
<gene>
    <name evidence="2" type="ORF">BSZ40_01625</name>
</gene>
<dbReference type="EMBL" id="MQVS01000001">
    <property type="protein sequence ID" value="OKL52818.1"/>
    <property type="molecule type" value="Genomic_DNA"/>
</dbReference>
<protein>
    <recommendedName>
        <fullName evidence="1">N-acetyltransferase domain-containing protein</fullName>
    </recommendedName>
</protein>